<feature type="region of interest" description="Disordered" evidence="1">
    <location>
        <begin position="48"/>
        <end position="76"/>
    </location>
</feature>
<name>A0A8H3VI64_VENIN</name>
<dbReference type="Proteomes" id="UP000490939">
    <property type="component" value="Unassembled WGS sequence"/>
</dbReference>
<evidence type="ECO:0000313" key="3">
    <source>
        <dbReference type="EMBL" id="KAE9987349.1"/>
    </source>
</evidence>
<accession>A0A8H3VI64</accession>
<reference evidence="3 5" key="1">
    <citation type="submission" date="2018-12" db="EMBL/GenBank/DDBJ databases">
        <title>Venturia inaequalis Genome Resource.</title>
        <authorList>
            <person name="Lichtner F.J."/>
        </authorList>
    </citation>
    <scope>NUCLEOTIDE SEQUENCE [LARGE SCALE GENOMIC DNA]</scope>
    <source>
        <strain evidence="3 5">120213</strain>
        <strain evidence="2">Bline_iso_100314</strain>
        <strain evidence="4 6">DMI_063113</strain>
    </source>
</reference>
<feature type="compositionally biased region" description="Basic and acidic residues" evidence="1">
    <location>
        <begin position="102"/>
        <end position="122"/>
    </location>
</feature>
<evidence type="ECO:0000313" key="5">
    <source>
        <dbReference type="Proteomes" id="UP000447873"/>
    </source>
</evidence>
<evidence type="ECO:0000313" key="4">
    <source>
        <dbReference type="EMBL" id="KAE9993854.1"/>
    </source>
</evidence>
<dbReference type="EMBL" id="WNWQ01000118">
    <property type="protein sequence ID" value="KAE9978103.1"/>
    <property type="molecule type" value="Genomic_DNA"/>
</dbReference>
<comment type="caution">
    <text evidence="3">The sequence shown here is derived from an EMBL/GenBank/DDBJ whole genome shotgun (WGS) entry which is preliminary data.</text>
</comment>
<feature type="compositionally biased region" description="Gly residues" evidence="1">
    <location>
        <begin position="159"/>
        <end position="173"/>
    </location>
</feature>
<dbReference type="OrthoDB" id="3936107at2759"/>
<proteinExistence type="predicted"/>
<evidence type="ECO:0000313" key="6">
    <source>
        <dbReference type="Proteomes" id="UP000490939"/>
    </source>
</evidence>
<feature type="region of interest" description="Disordered" evidence="1">
    <location>
        <begin position="88"/>
        <end position="137"/>
    </location>
</feature>
<organism evidence="3 5">
    <name type="scientific">Venturia inaequalis</name>
    <name type="common">Apple scab fungus</name>
    <dbReference type="NCBI Taxonomy" id="5025"/>
    <lineage>
        <taxon>Eukaryota</taxon>
        <taxon>Fungi</taxon>
        <taxon>Dikarya</taxon>
        <taxon>Ascomycota</taxon>
        <taxon>Pezizomycotina</taxon>
        <taxon>Dothideomycetes</taxon>
        <taxon>Pleosporomycetidae</taxon>
        <taxon>Venturiales</taxon>
        <taxon>Venturiaceae</taxon>
        <taxon>Venturia</taxon>
    </lineage>
</organism>
<feature type="compositionally biased region" description="Basic and acidic residues" evidence="1">
    <location>
        <begin position="204"/>
        <end position="214"/>
    </location>
</feature>
<feature type="region of interest" description="Disordered" evidence="1">
    <location>
        <begin position="159"/>
        <end position="214"/>
    </location>
</feature>
<dbReference type="EMBL" id="WNWR01000019">
    <property type="protein sequence ID" value="KAE9993854.1"/>
    <property type="molecule type" value="Genomic_DNA"/>
</dbReference>
<evidence type="ECO:0000313" key="2">
    <source>
        <dbReference type="EMBL" id="KAE9978103.1"/>
    </source>
</evidence>
<dbReference type="Proteomes" id="UP000433883">
    <property type="component" value="Unassembled WGS sequence"/>
</dbReference>
<dbReference type="EMBL" id="WNWS01000019">
    <property type="protein sequence ID" value="KAE9987349.1"/>
    <property type="molecule type" value="Genomic_DNA"/>
</dbReference>
<evidence type="ECO:0000256" key="1">
    <source>
        <dbReference type="SAM" id="MobiDB-lite"/>
    </source>
</evidence>
<dbReference type="Proteomes" id="UP000447873">
    <property type="component" value="Unassembled WGS sequence"/>
</dbReference>
<sequence length="214" mass="24989">MDAREWRRARREGERQPGNGERHRGPINPQVQRVNEQRAFDQYMRQMNVNPGMDENGYLGGGPRNRGTNNPSHEQDQVMERQIRMERQYNNNRRTGGYGQDRLGEMAHPGERPNMDPRESARLRHRRRQDEQLNGFHNRPLEHNQMYDVAVDPRYHRGGVGRAGPRLSGGGPAGMDPMQREHFRPGDPYLRRNDGGMDPAVYDSRMDGPRWIRK</sequence>
<keyword evidence="6" id="KW-1185">Reference proteome</keyword>
<feature type="compositionally biased region" description="Basic and acidic residues" evidence="1">
    <location>
        <begin position="1"/>
        <end position="24"/>
    </location>
</feature>
<dbReference type="AlphaFoldDB" id="A0A8H3VI64"/>
<gene>
    <name evidence="2" type="ORF">BLS_000879</name>
    <name evidence="4" type="ORF">EG327_002761</name>
    <name evidence="3" type="ORF">EG328_003073</name>
</gene>
<protein>
    <submittedName>
        <fullName evidence="3">Uncharacterized protein</fullName>
    </submittedName>
</protein>
<feature type="region of interest" description="Disordered" evidence="1">
    <location>
        <begin position="1"/>
        <end position="33"/>
    </location>
</feature>
<feature type="compositionally biased region" description="Basic and acidic residues" evidence="1">
    <location>
        <begin position="178"/>
        <end position="195"/>
    </location>
</feature>